<dbReference type="PROSITE" id="PS50109">
    <property type="entry name" value="HIS_KIN"/>
    <property type="match status" value="1"/>
</dbReference>
<name>A0A437QUE9_9PROT</name>
<dbReference type="EC" id="2.7.13.3" evidence="2"/>
<keyword evidence="8" id="KW-1185">Reference proteome</keyword>
<dbReference type="GO" id="GO:0004673">
    <property type="term" value="F:protein histidine kinase activity"/>
    <property type="evidence" value="ECO:0007669"/>
    <property type="project" value="UniProtKB-EC"/>
</dbReference>
<dbReference type="InterPro" id="IPR005467">
    <property type="entry name" value="His_kinase_dom"/>
</dbReference>
<dbReference type="Gene3D" id="3.30.565.10">
    <property type="entry name" value="Histidine kinase-like ATPase, C-terminal domain"/>
    <property type="match status" value="2"/>
</dbReference>
<evidence type="ECO:0000256" key="2">
    <source>
        <dbReference type="ARBA" id="ARBA00012438"/>
    </source>
</evidence>
<evidence type="ECO:0000256" key="1">
    <source>
        <dbReference type="ARBA" id="ARBA00000085"/>
    </source>
</evidence>
<evidence type="ECO:0000313" key="8">
    <source>
        <dbReference type="Proteomes" id="UP000287447"/>
    </source>
</evidence>
<feature type="domain" description="Histidine kinase" evidence="6">
    <location>
        <begin position="686"/>
        <end position="772"/>
    </location>
</feature>
<dbReference type="OrthoDB" id="9816482at2"/>
<dbReference type="GO" id="GO:0007234">
    <property type="term" value="P:osmosensory signaling via phosphorelay pathway"/>
    <property type="evidence" value="ECO:0007669"/>
    <property type="project" value="TreeGrafter"/>
</dbReference>
<dbReference type="GO" id="GO:0030295">
    <property type="term" value="F:protein kinase activator activity"/>
    <property type="evidence" value="ECO:0007669"/>
    <property type="project" value="TreeGrafter"/>
</dbReference>
<accession>A0A437QUE9</accession>
<reference evidence="8" key="1">
    <citation type="submission" date="2019-01" db="EMBL/GenBank/DDBJ databases">
        <title>Gri0909 isolated from a small marine red alga.</title>
        <authorList>
            <person name="Kim J."/>
            <person name="Jeong S.E."/>
            <person name="Jeon C.O."/>
        </authorList>
    </citation>
    <scope>NUCLEOTIDE SEQUENCE [LARGE SCALE GENOMIC DNA]</scope>
    <source>
        <strain evidence="8">Gri0909</strain>
    </source>
</reference>
<dbReference type="EMBL" id="SADE01000001">
    <property type="protein sequence ID" value="RVU38135.1"/>
    <property type="molecule type" value="Genomic_DNA"/>
</dbReference>
<dbReference type="AlphaFoldDB" id="A0A437QUE9"/>
<evidence type="ECO:0000256" key="4">
    <source>
        <dbReference type="ARBA" id="ARBA00022777"/>
    </source>
</evidence>
<dbReference type="Pfam" id="PF13589">
    <property type="entry name" value="HATPase_c_3"/>
    <property type="match status" value="1"/>
</dbReference>
<organism evidence="7 8">
    <name type="scientific">Hwanghaeella grinnelliae</name>
    <dbReference type="NCBI Taxonomy" id="2500179"/>
    <lineage>
        <taxon>Bacteria</taxon>
        <taxon>Pseudomonadati</taxon>
        <taxon>Pseudomonadota</taxon>
        <taxon>Alphaproteobacteria</taxon>
        <taxon>Rhodospirillales</taxon>
        <taxon>Rhodospirillaceae</taxon>
        <taxon>Hwanghaeella</taxon>
    </lineage>
</organism>
<dbReference type="SMART" id="SM00387">
    <property type="entry name" value="HATPase_c"/>
    <property type="match status" value="1"/>
</dbReference>
<keyword evidence="4 7" id="KW-0418">Kinase</keyword>
<keyword evidence="3" id="KW-0808">Transferase</keyword>
<keyword evidence="5" id="KW-0175">Coiled coil</keyword>
<dbReference type="GO" id="GO:0000156">
    <property type="term" value="F:phosphorelay response regulator activity"/>
    <property type="evidence" value="ECO:0007669"/>
    <property type="project" value="TreeGrafter"/>
</dbReference>
<protein>
    <recommendedName>
        <fullName evidence="2">histidine kinase</fullName>
        <ecNumber evidence="2">2.7.13.3</ecNumber>
    </recommendedName>
</protein>
<evidence type="ECO:0000313" key="7">
    <source>
        <dbReference type="EMBL" id="RVU38135.1"/>
    </source>
</evidence>
<dbReference type="InterPro" id="IPR050351">
    <property type="entry name" value="BphY/WalK/GraS-like"/>
</dbReference>
<evidence type="ECO:0000259" key="6">
    <source>
        <dbReference type="PROSITE" id="PS50109"/>
    </source>
</evidence>
<dbReference type="SUPFAM" id="SSF55874">
    <property type="entry name" value="ATPase domain of HSP90 chaperone/DNA topoisomerase II/histidine kinase"/>
    <property type="match status" value="2"/>
</dbReference>
<evidence type="ECO:0000256" key="5">
    <source>
        <dbReference type="SAM" id="Coils"/>
    </source>
</evidence>
<evidence type="ECO:0000256" key="3">
    <source>
        <dbReference type="ARBA" id="ARBA00022679"/>
    </source>
</evidence>
<dbReference type="CDD" id="cd00075">
    <property type="entry name" value="HATPase"/>
    <property type="match status" value="1"/>
</dbReference>
<feature type="coiled-coil region" evidence="5">
    <location>
        <begin position="487"/>
        <end position="524"/>
    </location>
</feature>
<comment type="catalytic activity">
    <reaction evidence="1">
        <text>ATP + protein L-histidine = ADP + protein N-phospho-L-histidine.</text>
        <dbReference type="EC" id="2.7.13.3"/>
    </reaction>
</comment>
<sequence length="783" mass="87155">MNERTQTFKISSRLKDVLGRGLVTNEFVAVFELVKNGFDAGATSVVIEIDPFEGRIAIADDGKGMSRQDIIERWLFLAYSAKADGSEDSNIPKDYRDLIGQREQFAGNKGIGRLSCDTLGKTLELYSRAIGQDQIQKLSINWEDFEQDSKEEFGEIEVSLTPIDSFPEINCGSGSPSKHGTVLWIEGARHSWNADATLRLRQYLAKLIDPFGTTDDVDVITCLIGYEDEKGAEPNEVINGPVGNSVADVLRDKTTRIEVLIENGEVETRLVDRGTTMLHIREPLQNEALAKVTIRGEIFFLNRSAKATFARRMGVMSVEFGSIFLFLNGFRVFPIGEETDDTFGLNRRKQQGVSRFLGTRDVMGRVDIRAAPGIFREASSRDQGLISDANQRALYDAIRSYMVIRLERYVTGVNWKIKADQYREDRSALESDQGRELAISVLGRMASPDQVKVLSIAPDLERVAEGRRATAQRTLSDLDRLAEKAGDSEMRKRVAETRQRIAELEEAERAASREAANLAEMRAADAVKIDSLERQARFLSASSKPTSERLQLLLHQVSIYSNHIHSSSLRAARDLVKALEMIPSGDDIDPEDLEDLAAALRHNMGELKDEVAYITLEADRLKALTRFAPNLDVEVDRAEMQDDLLTFLREYIEVIVGGADLISNVVFKDDGKPFITTFSPFDIAVIVDNLVDNSRKANAQEMKFSVESRTKKGIALLVTDDGIGLRDADPAKIFELGYTSSAGGSGLGLYHIRKVMNGMNGSIELASNREEGRADFVLKFVER</sequence>
<gene>
    <name evidence="7" type="ORF">EOI86_02190</name>
</gene>
<comment type="caution">
    <text evidence="7">The sequence shown here is derived from an EMBL/GenBank/DDBJ whole genome shotgun (WGS) entry which is preliminary data.</text>
</comment>
<dbReference type="InterPro" id="IPR036890">
    <property type="entry name" value="HATPase_C_sf"/>
</dbReference>
<dbReference type="InterPro" id="IPR003594">
    <property type="entry name" value="HATPase_dom"/>
</dbReference>
<dbReference type="Proteomes" id="UP000287447">
    <property type="component" value="Unassembled WGS sequence"/>
</dbReference>
<dbReference type="PANTHER" id="PTHR42878:SF14">
    <property type="entry name" value="OSMOLARITY TWO-COMPONENT SYSTEM PROTEIN SSK1"/>
    <property type="match status" value="1"/>
</dbReference>
<dbReference type="PANTHER" id="PTHR42878">
    <property type="entry name" value="TWO-COMPONENT HISTIDINE KINASE"/>
    <property type="match status" value="1"/>
</dbReference>
<proteinExistence type="predicted"/>
<dbReference type="RefSeq" id="WP_127763507.1">
    <property type="nucleotide sequence ID" value="NZ_SADE01000001.1"/>
</dbReference>
<dbReference type="Pfam" id="PF02518">
    <property type="entry name" value="HATPase_c"/>
    <property type="match status" value="1"/>
</dbReference>